<sequence>MSRKAVRYLQLIFISFSLAITGCSISSQDSIVNSHAEAFLTKNNELQFRFKINEKILNGKEVYKVKVSIHNDRLASALGMSEIVYGASANLKGEYIEVDNKNNFIFMPPIPLIKDLHVYEIEEMIISKDAVSVEVYNDEEVFAKAFLTNFSSQL</sequence>
<evidence type="ECO:0000313" key="2">
    <source>
        <dbReference type="EMBL" id="KQL18903.1"/>
    </source>
</evidence>
<accession>A0A0Q3VGL0</accession>
<reference evidence="2 3" key="1">
    <citation type="submission" date="2015-09" db="EMBL/GenBank/DDBJ databases">
        <title>Genome sequencing project for genomic taxonomy and phylogenomics of Bacillus-like bacteria.</title>
        <authorList>
            <person name="Liu B."/>
            <person name="Wang J."/>
            <person name="Zhu Y."/>
            <person name="Liu G."/>
            <person name="Chen Q."/>
            <person name="Chen Z."/>
            <person name="Lan J."/>
            <person name="Che J."/>
            <person name="Ge C."/>
            <person name="Shi H."/>
            <person name="Pan Z."/>
            <person name="Liu X."/>
        </authorList>
    </citation>
    <scope>NUCLEOTIDE SEQUENCE [LARGE SCALE GENOMIC DNA]</scope>
    <source>
        <strain evidence="2 3">FJAT-18043</strain>
    </source>
</reference>
<proteinExistence type="predicted"/>
<dbReference type="PATRIC" id="fig|1637975.4.peg.1822"/>
<keyword evidence="1" id="KW-0732">Signal</keyword>
<dbReference type="PROSITE" id="PS51257">
    <property type="entry name" value="PROKAR_LIPOPROTEIN"/>
    <property type="match status" value="1"/>
</dbReference>
<name>A0A0Q3VGL0_9BACI</name>
<evidence type="ECO:0000313" key="3">
    <source>
        <dbReference type="Proteomes" id="UP000050996"/>
    </source>
</evidence>
<gene>
    <name evidence="2" type="ORF">AN957_10185</name>
</gene>
<dbReference type="EMBL" id="LJIX01000006">
    <property type="protein sequence ID" value="KQL18903.1"/>
    <property type="molecule type" value="Genomic_DNA"/>
</dbReference>
<dbReference type="STRING" id="1637975.AN957_10185"/>
<comment type="caution">
    <text evidence="2">The sequence shown here is derived from an EMBL/GenBank/DDBJ whole genome shotgun (WGS) entry which is preliminary data.</text>
</comment>
<feature type="chain" id="PRO_5039426531" description="DUF4352 domain-containing protein" evidence="1">
    <location>
        <begin position="20"/>
        <end position="154"/>
    </location>
</feature>
<keyword evidence="3" id="KW-1185">Reference proteome</keyword>
<dbReference type="RefSeq" id="WP_056683964.1">
    <property type="nucleotide sequence ID" value="NZ_LJIX01000006.1"/>
</dbReference>
<feature type="signal peptide" evidence="1">
    <location>
        <begin position="1"/>
        <end position="19"/>
    </location>
</feature>
<evidence type="ECO:0008006" key="4">
    <source>
        <dbReference type="Google" id="ProtNLM"/>
    </source>
</evidence>
<protein>
    <recommendedName>
        <fullName evidence="4">DUF4352 domain-containing protein</fullName>
    </recommendedName>
</protein>
<organism evidence="2 3">
    <name type="scientific">Cytobacillus solani</name>
    <dbReference type="NCBI Taxonomy" id="1637975"/>
    <lineage>
        <taxon>Bacteria</taxon>
        <taxon>Bacillati</taxon>
        <taxon>Bacillota</taxon>
        <taxon>Bacilli</taxon>
        <taxon>Bacillales</taxon>
        <taxon>Bacillaceae</taxon>
        <taxon>Cytobacillus</taxon>
    </lineage>
</organism>
<evidence type="ECO:0000256" key="1">
    <source>
        <dbReference type="SAM" id="SignalP"/>
    </source>
</evidence>
<dbReference type="Proteomes" id="UP000050996">
    <property type="component" value="Unassembled WGS sequence"/>
</dbReference>
<dbReference type="AlphaFoldDB" id="A0A0Q3VGL0"/>